<organism evidence="2 3">
    <name type="scientific">Eiseniibacteriota bacterium</name>
    <dbReference type="NCBI Taxonomy" id="2212470"/>
    <lineage>
        <taxon>Bacteria</taxon>
        <taxon>Candidatus Eiseniibacteriota</taxon>
    </lineage>
</organism>
<feature type="compositionally biased region" description="Pro residues" evidence="1">
    <location>
        <begin position="106"/>
        <end position="124"/>
    </location>
</feature>
<feature type="region of interest" description="Disordered" evidence="1">
    <location>
        <begin position="32"/>
        <end position="124"/>
    </location>
</feature>
<protein>
    <submittedName>
        <fullName evidence="2">Uncharacterized protein</fullName>
    </submittedName>
</protein>
<evidence type="ECO:0000256" key="1">
    <source>
        <dbReference type="SAM" id="MobiDB-lite"/>
    </source>
</evidence>
<name>A0A538T4C9_UNCEI</name>
<dbReference type="EMBL" id="VBOS01000078">
    <property type="protein sequence ID" value="TMQ58477.1"/>
    <property type="molecule type" value="Genomic_DNA"/>
</dbReference>
<evidence type="ECO:0000313" key="2">
    <source>
        <dbReference type="EMBL" id="TMQ58477.1"/>
    </source>
</evidence>
<gene>
    <name evidence="2" type="ORF">E6K72_02580</name>
</gene>
<reference evidence="2 3" key="1">
    <citation type="journal article" date="2019" name="Nat. Microbiol.">
        <title>Mediterranean grassland soil C-N compound turnover is dependent on rainfall and depth, and is mediated by genomically divergent microorganisms.</title>
        <authorList>
            <person name="Diamond S."/>
            <person name="Andeer P.F."/>
            <person name="Li Z."/>
            <person name="Crits-Christoph A."/>
            <person name="Burstein D."/>
            <person name="Anantharaman K."/>
            <person name="Lane K.R."/>
            <person name="Thomas B.C."/>
            <person name="Pan C."/>
            <person name="Northen T.R."/>
            <person name="Banfield J.F."/>
        </authorList>
    </citation>
    <scope>NUCLEOTIDE SEQUENCE [LARGE SCALE GENOMIC DNA]</scope>
    <source>
        <strain evidence="2">WS_2</strain>
    </source>
</reference>
<dbReference type="Proteomes" id="UP000317716">
    <property type="component" value="Unassembled WGS sequence"/>
</dbReference>
<evidence type="ECO:0000313" key="3">
    <source>
        <dbReference type="Proteomes" id="UP000317716"/>
    </source>
</evidence>
<comment type="caution">
    <text evidence="2">The sequence shown here is derived from an EMBL/GenBank/DDBJ whole genome shotgun (WGS) entry which is preliminary data.</text>
</comment>
<proteinExistence type="predicted"/>
<accession>A0A538T4C9</accession>
<dbReference type="AlphaFoldDB" id="A0A538T4C9"/>
<sequence>MEAQRIGGLVGWDFGSIHPRPVRVAEEIVARPRGPVHPGGVESERAELGLAGVPLRAREPRTGTLWSPGAGSPRCASLSGALPDPRRSRPTPPGAARARVATSPPRLQPPRPAPAPARPPAPTR</sequence>